<evidence type="ECO:0000256" key="5">
    <source>
        <dbReference type="ARBA" id="ARBA00022827"/>
    </source>
</evidence>
<dbReference type="RefSeq" id="WP_282011136.1">
    <property type="nucleotide sequence ID" value="NZ_OX336137.1"/>
</dbReference>
<organism evidence="14 15">
    <name type="scientific">Nitrospina watsonii</name>
    <dbReference type="NCBI Taxonomy" id="1323948"/>
    <lineage>
        <taxon>Bacteria</taxon>
        <taxon>Pseudomonadati</taxon>
        <taxon>Nitrospinota/Tectimicrobiota group</taxon>
        <taxon>Nitrospinota</taxon>
        <taxon>Nitrospinia</taxon>
        <taxon>Nitrospinales</taxon>
        <taxon>Nitrospinaceae</taxon>
        <taxon>Nitrospina</taxon>
    </lineage>
</organism>
<dbReference type="SUPFAM" id="SSF51905">
    <property type="entry name" value="FAD/NAD(P)-binding domain"/>
    <property type="match status" value="1"/>
</dbReference>
<name>A0ABM9HDE9_9BACT</name>
<dbReference type="EC" id="1.8.1.4" evidence="2 11"/>
<evidence type="ECO:0000256" key="3">
    <source>
        <dbReference type="ARBA" id="ARBA00016961"/>
    </source>
</evidence>
<dbReference type="InterPro" id="IPR036188">
    <property type="entry name" value="FAD/NAD-bd_sf"/>
</dbReference>
<feature type="domain" description="FAD/NAD(P)-binding" evidence="13">
    <location>
        <begin position="5"/>
        <end position="322"/>
    </location>
</feature>
<keyword evidence="7 11" id="KW-0520">NAD</keyword>
<evidence type="ECO:0000256" key="7">
    <source>
        <dbReference type="ARBA" id="ARBA00023027"/>
    </source>
</evidence>
<keyword evidence="5 11" id="KW-0274">FAD</keyword>
<dbReference type="InterPro" id="IPR016156">
    <property type="entry name" value="FAD/NAD-linked_Rdtase_dimer_sf"/>
</dbReference>
<dbReference type="InterPro" id="IPR006258">
    <property type="entry name" value="Lipoamide_DH"/>
</dbReference>
<evidence type="ECO:0000259" key="12">
    <source>
        <dbReference type="Pfam" id="PF02852"/>
    </source>
</evidence>
<reference evidence="14 15" key="1">
    <citation type="submission" date="2022-09" db="EMBL/GenBank/DDBJ databases">
        <authorList>
            <person name="Kop L."/>
        </authorList>
    </citation>
    <scope>NUCLEOTIDE SEQUENCE [LARGE SCALE GENOMIC DNA]</scope>
    <source>
        <strain evidence="14 15">347</strain>
    </source>
</reference>
<evidence type="ECO:0000256" key="1">
    <source>
        <dbReference type="ARBA" id="ARBA00007532"/>
    </source>
</evidence>
<evidence type="ECO:0000256" key="2">
    <source>
        <dbReference type="ARBA" id="ARBA00012608"/>
    </source>
</evidence>
<evidence type="ECO:0000256" key="9">
    <source>
        <dbReference type="ARBA" id="ARBA00023284"/>
    </source>
</evidence>
<proteinExistence type="inferred from homology"/>
<evidence type="ECO:0000313" key="15">
    <source>
        <dbReference type="Proteomes" id="UP001157733"/>
    </source>
</evidence>
<gene>
    <name evidence="14" type="primary">lpdA</name>
    <name evidence="14" type="ORF">NSPWAT_1372</name>
</gene>
<dbReference type="Pfam" id="PF02852">
    <property type="entry name" value="Pyr_redox_dim"/>
    <property type="match status" value="1"/>
</dbReference>
<dbReference type="EMBL" id="OX336137">
    <property type="protein sequence ID" value="CAI2718231.1"/>
    <property type="molecule type" value="Genomic_DNA"/>
</dbReference>
<dbReference type="SUPFAM" id="SSF55424">
    <property type="entry name" value="FAD/NAD-linked reductases, dimerisation (C-terminal) domain"/>
    <property type="match status" value="1"/>
</dbReference>
<dbReference type="PROSITE" id="PS00076">
    <property type="entry name" value="PYRIDINE_REDOX_1"/>
    <property type="match status" value="1"/>
</dbReference>
<evidence type="ECO:0000256" key="6">
    <source>
        <dbReference type="ARBA" id="ARBA00023002"/>
    </source>
</evidence>
<evidence type="ECO:0000259" key="13">
    <source>
        <dbReference type="Pfam" id="PF07992"/>
    </source>
</evidence>
<evidence type="ECO:0000256" key="11">
    <source>
        <dbReference type="RuleBase" id="RU003692"/>
    </source>
</evidence>
<dbReference type="InterPro" id="IPR004099">
    <property type="entry name" value="Pyr_nucl-diS_OxRdtase_dimer"/>
</dbReference>
<sequence>MTKKRLLVVGAGPGGYAAAFYAADRGMDVTLVNEDKNMGGVCLQRGCIPSKTLLHVARLINETREARQWGLDFGDPKIDVDRLRQWKDQVIGKMSQGLTQLCKQRGVNYVSGRAVFENANRVTVEGHGGLEFDHAIVATGSRPIVPGDFAIDSPRLLDSTSALEIEDIPPRLLVVGGGYIGLEMGTVYAALGSKVTVVEMTDGLLPGVDRDLVRVLQAKLRKDFEAIHLNTRLEALQQTEAGLKVSLKSESESKEEVFDKILISIGRQPNTENLGLERTRVELDKRGFIKVDRQGCTAETSLYAIGDVIGGAMLAHKASYEGKRAVEAMLDESQAVKEPVIPAVVFTDPEIAWCGLTEEQAKAAGREVEVCKFPWGASGRATTLGRNDGQTKLIVEPETGKILGVGLVGTHAGELISEGVLAIQLGASAEDMAHSIHPHPTLSETLMEAAEIYLGAPTHIFKKKR</sequence>
<dbReference type="InterPro" id="IPR001100">
    <property type="entry name" value="Pyr_nuc-diS_OxRdtase"/>
</dbReference>
<dbReference type="Pfam" id="PF07992">
    <property type="entry name" value="Pyr_redox_2"/>
    <property type="match status" value="1"/>
</dbReference>
<keyword evidence="6 11" id="KW-0560">Oxidoreductase</keyword>
<evidence type="ECO:0000256" key="8">
    <source>
        <dbReference type="ARBA" id="ARBA00023157"/>
    </source>
</evidence>
<dbReference type="PANTHER" id="PTHR22912:SF160">
    <property type="entry name" value="DIHYDROLIPOYL DEHYDROGENASE"/>
    <property type="match status" value="1"/>
</dbReference>
<keyword evidence="15" id="KW-1185">Reference proteome</keyword>
<accession>A0ABM9HDE9</accession>
<feature type="domain" description="Pyridine nucleotide-disulphide oxidoreductase dimerisation" evidence="12">
    <location>
        <begin position="341"/>
        <end position="450"/>
    </location>
</feature>
<evidence type="ECO:0000313" key="14">
    <source>
        <dbReference type="EMBL" id="CAI2718231.1"/>
    </source>
</evidence>
<dbReference type="Gene3D" id="3.30.390.30">
    <property type="match status" value="1"/>
</dbReference>
<keyword evidence="14" id="KW-0670">Pyruvate</keyword>
<comment type="miscellaneous">
    <text evidence="11">The active site is a redox-active disulfide bond.</text>
</comment>
<keyword evidence="4 11" id="KW-0285">Flavoprotein</keyword>
<dbReference type="InterPro" id="IPR012999">
    <property type="entry name" value="Pyr_OxRdtase_I_AS"/>
</dbReference>
<dbReference type="GO" id="GO:0004148">
    <property type="term" value="F:dihydrolipoyl dehydrogenase (NADH) activity"/>
    <property type="evidence" value="ECO:0007669"/>
    <property type="project" value="UniProtKB-EC"/>
</dbReference>
<keyword evidence="9 11" id="KW-0676">Redox-active center</keyword>
<dbReference type="Proteomes" id="UP001157733">
    <property type="component" value="Chromosome"/>
</dbReference>
<dbReference type="PRINTS" id="PR00368">
    <property type="entry name" value="FADPNR"/>
</dbReference>
<comment type="similarity">
    <text evidence="1 11">Belongs to the class-I pyridine nucleotide-disulfide oxidoreductase family.</text>
</comment>
<dbReference type="PIRSF" id="PIRSF000350">
    <property type="entry name" value="Mercury_reductase_MerA"/>
    <property type="match status" value="1"/>
</dbReference>
<protein>
    <recommendedName>
        <fullName evidence="3 11">Dihydrolipoyl dehydrogenase</fullName>
        <ecNumber evidence="2 11">1.8.1.4</ecNumber>
    </recommendedName>
</protein>
<dbReference type="PRINTS" id="PR00411">
    <property type="entry name" value="PNDRDTASEI"/>
</dbReference>
<evidence type="ECO:0000256" key="4">
    <source>
        <dbReference type="ARBA" id="ARBA00022630"/>
    </source>
</evidence>
<comment type="catalytic activity">
    <reaction evidence="10 11">
        <text>N(6)-[(R)-dihydrolipoyl]-L-lysyl-[protein] + NAD(+) = N(6)-[(R)-lipoyl]-L-lysyl-[protein] + NADH + H(+)</text>
        <dbReference type="Rhea" id="RHEA:15045"/>
        <dbReference type="Rhea" id="RHEA-COMP:10474"/>
        <dbReference type="Rhea" id="RHEA-COMP:10475"/>
        <dbReference type="ChEBI" id="CHEBI:15378"/>
        <dbReference type="ChEBI" id="CHEBI:57540"/>
        <dbReference type="ChEBI" id="CHEBI:57945"/>
        <dbReference type="ChEBI" id="CHEBI:83099"/>
        <dbReference type="ChEBI" id="CHEBI:83100"/>
        <dbReference type="EC" id="1.8.1.4"/>
    </reaction>
</comment>
<dbReference type="PANTHER" id="PTHR22912">
    <property type="entry name" value="DISULFIDE OXIDOREDUCTASE"/>
    <property type="match status" value="1"/>
</dbReference>
<dbReference type="InterPro" id="IPR023753">
    <property type="entry name" value="FAD/NAD-binding_dom"/>
</dbReference>
<dbReference type="NCBIfam" id="TIGR01350">
    <property type="entry name" value="lipoamide_DH"/>
    <property type="match status" value="1"/>
</dbReference>
<comment type="cofactor">
    <cofactor evidence="11">
        <name>FAD</name>
        <dbReference type="ChEBI" id="CHEBI:57692"/>
    </cofactor>
    <text evidence="11">Binds 1 FAD per subunit.</text>
</comment>
<dbReference type="Gene3D" id="3.50.50.60">
    <property type="entry name" value="FAD/NAD(P)-binding domain"/>
    <property type="match status" value="2"/>
</dbReference>
<dbReference type="InterPro" id="IPR050151">
    <property type="entry name" value="Class-I_Pyr_Nuc-Dis_Oxidored"/>
</dbReference>
<evidence type="ECO:0000256" key="10">
    <source>
        <dbReference type="ARBA" id="ARBA00049187"/>
    </source>
</evidence>
<keyword evidence="8" id="KW-1015">Disulfide bond</keyword>